<dbReference type="Proteomes" id="UP000030595">
    <property type="component" value="Unassembled WGS sequence"/>
</dbReference>
<evidence type="ECO:0000259" key="6">
    <source>
        <dbReference type="Pfam" id="PF04932"/>
    </source>
</evidence>
<feature type="transmembrane region" description="Helical" evidence="5">
    <location>
        <begin position="143"/>
        <end position="161"/>
    </location>
</feature>
<keyword evidence="8" id="KW-1185">Reference proteome</keyword>
<dbReference type="OrthoDB" id="1762823at2"/>
<keyword evidence="2 5" id="KW-0812">Transmembrane</keyword>
<feature type="transmembrane region" description="Helical" evidence="5">
    <location>
        <begin position="300"/>
        <end position="318"/>
    </location>
</feature>
<accession>A0A0A3J2U4</accession>
<dbReference type="EMBL" id="JPVQ01000027">
    <property type="protein sequence ID" value="KGR90050.1"/>
    <property type="molecule type" value="Genomic_DNA"/>
</dbReference>
<dbReference type="AlphaFoldDB" id="A0A0A3J2U4"/>
<feature type="transmembrane region" description="Helical" evidence="5">
    <location>
        <begin position="436"/>
        <end position="463"/>
    </location>
</feature>
<evidence type="ECO:0000313" key="8">
    <source>
        <dbReference type="Proteomes" id="UP000030595"/>
    </source>
</evidence>
<evidence type="ECO:0000256" key="1">
    <source>
        <dbReference type="ARBA" id="ARBA00004141"/>
    </source>
</evidence>
<keyword evidence="3 5" id="KW-1133">Transmembrane helix</keyword>
<dbReference type="PANTHER" id="PTHR37422:SF13">
    <property type="entry name" value="LIPOPOLYSACCHARIDE BIOSYNTHESIS PROTEIN PA4999-RELATED"/>
    <property type="match status" value="1"/>
</dbReference>
<gene>
    <name evidence="7" type="ORF">CD30_13830</name>
</gene>
<evidence type="ECO:0000256" key="5">
    <source>
        <dbReference type="SAM" id="Phobius"/>
    </source>
</evidence>
<keyword evidence="4 5" id="KW-0472">Membrane</keyword>
<feature type="transmembrane region" description="Helical" evidence="5">
    <location>
        <begin position="168"/>
        <end position="189"/>
    </location>
</feature>
<feature type="transmembrane region" description="Helical" evidence="5">
    <location>
        <begin position="499"/>
        <end position="517"/>
    </location>
</feature>
<comment type="subcellular location">
    <subcellularLocation>
        <location evidence="1">Membrane</location>
        <topology evidence="1">Multi-pass membrane protein</topology>
    </subcellularLocation>
</comment>
<reference evidence="7 8" key="1">
    <citation type="submission" date="2014-02" db="EMBL/GenBank/DDBJ databases">
        <title>Draft genome sequence of Lysinibacillus massiliensis CCUG 49529.</title>
        <authorList>
            <person name="Zhang F."/>
            <person name="Wang G."/>
            <person name="Zhang L."/>
        </authorList>
    </citation>
    <scope>NUCLEOTIDE SEQUENCE [LARGE SCALE GENOMIC DNA]</scope>
    <source>
        <strain evidence="7 8">CCUG 49529</strain>
    </source>
</reference>
<protein>
    <recommendedName>
        <fullName evidence="6">O-antigen ligase-related domain-containing protein</fullName>
    </recommendedName>
</protein>
<evidence type="ECO:0000256" key="4">
    <source>
        <dbReference type="ARBA" id="ARBA00023136"/>
    </source>
</evidence>
<dbReference type="GO" id="GO:0016020">
    <property type="term" value="C:membrane"/>
    <property type="evidence" value="ECO:0007669"/>
    <property type="project" value="UniProtKB-SubCell"/>
</dbReference>
<name>A0A0A3J2U4_9BACL</name>
<feature type="transmembrane region" description="Helical" evidence="5">
    <location>
        <begin position="110"/>
        <end position="137"/>
    </location>
</feature>
<evidence type="ECO:0000256" key="2">
    <source>
        <dbReference type="ARBA" id="ARBA00022692"/>
    </source>
</evidence>
<sequence length="524" mass="58386">MTSFYGEYREKNIISDEEGNRISRETVDKWIFRLFLVLIGFMPLIVLGHVEEVVSPLVSDTPLLNSGIKGDLFTHYKSVVTITITVMTSLLLLAKIFFMGGTIRKTILNYFIGGMTLIIVVSTILSPTITIAANGLYNRSDGAFTWICYMALLFIAINVQYPKKAVHYIIYSLYPFILINFFITTMNFSGNDLLNYNITRAIISLFLPEGTNISGGSILLGTLNHFNYMSGTFIIMSMICIVWVLIDTNKIRKIINFIIALIAMATMLMAMSASGFVTFICITPLLIWIAIKSCKKVTSFIYLALFYCITAIIIHILASINPEAWDESIGFFGLEGLYSMEQPESVSYNGNDYGLDLLGSTVHASDGEFTLPVLPESAWSAGTGRVYIWEETLKLVQERPLFGYGLDSLVYHFPHNNLEARGNLAMVTIVDKPHSLYVGTLFGTGILGLVGFLGIVILTAWVAVREIFKFNTEKILLLPLCIAWIAFLIQSFINDSLPGTTGMMFTIIGIVMGILYSKEEVTSK</sequence>
<dbReference type="InterPro" id="IPR051533">
    <property type="entry name" value="WaaL-like"/>
</dbReference>
<dbReference type="RefSeq" id="WP_036177857.1">
    <property type="nucleotide sequence ID" value="NZ_AVCZ01000027.1"/>
</dbReference>
<dbReference type="PANTHER" id="PTHR37422">
    <property type="entry name" value="TEICHURONIC ACID BIOSYNTHESIS PROTEIN TUAE"/>
    <property type="match status" value="1"/>
</dbReference>
<dbReference type="eggNOG" id="COG3307">
    <property type="taxonomic scope" value="Bacteria"/>
</dbReference>
<feature type="transmembrane region" description="Helical" evidence="5">
    <location>
        <begin position="258"/>
        <end position="288"/>
    </location>
</feature>
<organism evidence="7 8">
    <name type="scientific">Ureibacillus massiliensis 4400831 = CIP 108448 = CCUG 49529</name>
    <dbReference type="NCBI Taxonomy" id="1211035"/>
    <lineage>
        <taxon>Bacteria</taxon>
        <taxon>Bacillati</taxon>
        <taxon>Bacillota</taxon>
        <taxon>Bacilli</taxon>
        <taxon>Bacillales</taxon>
        <taxon>Caryophanaceae</taxon>
        <taxon>Ureibacillus</taxon>
    </lineage>
</organism>
<comment type="caution">
    <text evidence="7">The sequence shown here is derived from an EMBL/GenBank/DDBJ whole genome shotgun (WGS) entry which is preliminary data.</text>
</comment>
<feature type="domain" description="O-antigen ligase-related" evidence="6">
    <location>
        <begin position="259"/>
        <end position="453"/>
    </location>
</feature>
<feature type="transmembrane region" description="Helical" evidence="5">
    <location>
        <begin position="30"/>
        <end position="50"/>
    </location>
</feature>
<proteinExistence type="predicted"/>
<dbReference type="Pfam" id="PF04932">
    <property type="entry name" value="Wzy_C"/>
    <property type="match status" value="1"/>
</dbReference>
<dbReference type="InterPro" id="IPR007016">
    <property type="entry name" value="O-antigen_ligase-rel_domated"/>
</dbReference>
<feature type="transmembrane region" description="Helical" evidence="5">
    <location>
        <begin position="475"/>
        <end position="493"/>
    </location>
</feature>
<feature type="transmembrane region" description="Helical" evidence="5">
    <location>
        <begin position="228"/>
        <end position="246"/>
    </location>
</feature>
<feature type="transmembrane region" description="Helical" evidence="5">
    <location>
        <begin position="79"/>
        <end position="98"/>
    </location>
</feature>
<evidence type="ECO:0000313" key="7">
    <source>
        <dbReference type="EMBL" id="KGR90050.1"/>
    </source>
</evidence>
<evidence type="ECO:0000256" key="3">
    <source>
        <dbReference type="ARBA" id="ARBA00022989"/>
    </source>
</evidence>